<keyword evidence="2" id="KW-1185">Reference proteome</keyword>
<evidence type="ECO:0000313" key="2">
    <source>
        <dbReference type="Proteomes" id="UP000558488"/>
    </source>
</evidence>
<comment type="caution">
    <text evidence="1">The sequence shown here is derived from an EMBL/GenBank/DDBJ whole genome shotgun (WGS) entry which is preliminary data.</text>
</comment>
<name>A0A7J7V5Y1_PIPKU</name>
<dbReference type="Proteomes" id="UP000558488">
    <property type="component" value="Unassembled WGS sequence"/>
</dbReference>
<organism evidence="1 2">
    <name type="scientific">Pipistrellus kuhlii</name>
    <name type="common">Kuhl's pipistrelle</name>
    <dbReference type="NCBI Taxonomy" id="59472"/>
    <lineage>
        <taxon>Eukaryota</taxon>
        <taxon>Metazoa</taxon>
        <taxon>Chordata</taxon>
        <taxon>Craniata</taxon>
        <taxon>Vertebrata</taxon>
        <taxon>Euteleostomi</taxon>
        <taxon>Mammalia</taxon>
        <taxon>Eutheria</taxon>
        <taxon>Laurasiatheria</taxon>
        <taxon>Chiroptera</taxon>
        <taxon>Yangochiroptera</taxon>
        <taxon>Vespertilionidae</taxon>
        <taxon>Pipistrellus</taxon>
    </lineage>
</organism>
<gene>
    <name evidence="1" type="ORF">mPipKuh1_008589</name>
</gene>
<accession>A0A7J7V5Y1</accession>
<sequence length="135" mass="15052">MIKSIRNSLQNEKRNLLNSHFTILIFQAKSWMKVKKKENSVAFWLEKFGTLPPLACCNSQGLIQKELKASPCCSGGPEILALDSTIWITVNNKVKPPTCICLAGRTTSEQGHRLPLGLHQLSSLVVWIAPRCHCP</sequence>
<protein>
    <submittedName>
        <fullName evidence="1">Uncharacterized protein</fullName>
    </submittedName>
</protein>
<dbReference type="AlphaFoldDB" id="A0A7J7V5Y1"/>
<proteinExistence type="predicted"/>
<reference evidence="1 2" key="1">
    <citation type="journal article" date="2020" name="Nature">
        <title>Six reference-quality genomes reveal evolution of bat adaptations.</title>
        <authorList>
            <person name="Jebb D."/>
            <person name="Huang Z."/>
            <person name="Pippel M."/>
            <person name="Hughes G.M."/>
            <person name="Lavrichenko K."/>
            <person name="Devanna P."/>
            <person name="Winkler S."/>
            <person name="Jermiin L.S."/>
            <person name="Skirmuntt E.C."/>
            <person name="Katzourakis A."/>
            <person name="Burkitt-Gray L."/>
            <person name="Ray D.A."/>
            <person name="Sullivan K.A.M."/>
            <person name="Roscito J.G."/>
            <person name="Kirilenko B.M."/>
            <person name="Davalos L.M."/>
            <person name="Corthals A.P."/>
            <person name="Power M.L."/>
            <person name="Jones G."/>
            <person name="Ransome R.D."/>
            <person name="Dechmann D.K.N."/>
            <person name="Locatelli A.G."/>
            <person name="Puechmaille S.J."/>
            <person name="Fedrigo O."/>
            <person name="Jarvis E.D."/>
            <person name="Hiller M."/>
            <person name="Vernes S.C."/>
            <person name="Myers E.W."/>
            <person name="Teeling E.C."/>
        </authorList>
    </citation>
    <scope>NUCLEOTIDE SEQUENCE [LARGE SCALE GENOMIC DNA]</scope>
    <source>
        <strain evidence="1">MPipKuh1</strain>
        <tissue evidence="1">Flight muscle</tissue>
    </source>
</reference>
<dbReference type="EMBL" id="JACAGB010000016">
    <property type="protein sequence ID" value="KAF6320595.1"/>
    <property type="molecule type" value="Genomic_DNA"/>
</dbReference>
<evidence type="ECO:0000313" key="1">
    <source>
        <dbReference type="EMBL" id="KAF6320595.1"/>
    </source>
</evidence>